<evidence type="ECO:0000256" key="3">
    <source>
        <dbReference type="ARBA" id="ARBA00013208"/>
    </source>
</evidence>
<evidence type="ECO:0000256" key="2">
    <source>
        <dbReference type="ARBA" id="ARBA00009370"/>
    </source>
</evidence>
<evidence type="ECO:0000256" key="4">
    <source>
        <dbReference type="ARBA" id="ARBA00019232"/>
    </source>
</evidence>
<evidence type="ECO:0000259" key="9">
    <source>
        <dbReference type="Pfam" id="PF10502"/>
    </source>
</evidence>
<dbReference type="SUPFAM" id="SSF51306">
    <property type="entry name" value="LexA/Signal peptidase"/>
    <property type="match status" value="1"/>
</dbReference>
<reference evidence="11" key="1">
    <citation type="journal article" date="2019" name="Int. J. Syst. Evol. Microbiol.">
        <title>The Global Catalogue of Microorganisms (GCM) 10K type strain sequencing project: providing services to taxonomists for standard genome sequencing and annotation.</title>
        <authorList>
            <consortium name="The Broad Institute Genomics Platform"/>
            <consortium name="The Broad Institute Genome Sequencing Center for Infectious Disease"/>
            <person name="Wu L."/>
            <person name="Ma J."/>
        </authorList>
    </citation>
    <scope>NUCLEOTIDE SEQUENCE [LARGE SCALE GENOMIC DNA]</scope>
    <source>
        <strain evidence="11">JCM 16916</strain>
    </source>
</reference>
<dbReference type="InterPro" id="IPR000223">
    <property type="entry name" value="Pept_S26A_signal_pept_1"/>
</dbReference>
<dbReference type="Pfam" id="PF10502">
    <property type="entry name" value="Peptidase_S26"/>
    <property type="match status" value="1"/>
</dbReference>
<evidence type="ECO:0000256" key="6">
    <source>
        <dbReference type="ARBA" id="ARBA00022801"/>
    </source>
</evidence>
<evidence type="ECO:0000256" key="5">
    <source>
        <dbReference type="ARBA" id="ARBA00022670"/>
    </source>
</evidence>
<proteinExistence type="inferred from homology"/>
<evidence type="ECO:0000256" key="7">
    <source>
        <dbReference type="RuleBase" id="RU003993"/>
    </source>
</evidence>
<dbReference type="InterPro" id="IPR036286">
    <property type="entry name" value="LexA/Signal_pep-like_sf"/>
</dbReference>
<dbReference type="PANTHER" id="PTHR43390:SF1">
    <property type="entry name" value="CHLOROPLAST PROCESSING PEPTIDASE"/>
    <property type="match status" value="1"/>
</dbReference>
<dbReference type="NCBIfam" id="TIGR02227">
    <property type="entry name" value="sigpep_I_bact"/>
    <property type="match status" value="1"/>
</dbReference>
<keyword evidence="7" id="KW-1133">Transmembrane helix</keyword>
<gene>
    <name evidence="10" type="primary">lepB</name>
    <name evidence="10" type="ORF">GCM10022229_14970</name>
</gene>
<comment type="subcellular location">
    <subcellularLocation>
        <location evidence="8">Membrane</location>
        <topology evidence="8">Multi-pass membrane protein</topology>
    </subcellularLocation>
</comment>
<evidence type="ECO:0000256" key="8">
    <source>
        <dbReference type="RuleBase" id="RU362042"/>
    </source>
</evidence>
<dbReference type="PROSITE" id="PS00760">
    <property type="entry name" value="SPASE_I_2"/>
    <property type="match status" value="1"/>
</dbReference>
<dbReference type="InterPro" id="IPR019756">
    <property type="entry name" value="Pept_S26A_signal_pept_1_Ser-AS"/>
</dbReference>
<evidence type="ECO:0000313" key="10">
    <source>
        <dbReference type="EMBL" id="GAA3922178.1"/>
    </source>
</evidence>
<protein>
    <recommendedName>
        <fullName evidence="4 7">Signal peptidase I</fullName>
        <ecNumber evidence="3 7">3.4.21.89</ecNumber>
    </recommendedName>
</protein>
<keyword evidence="7" id="KW-0472">Membrane</keyword>
<accession>A0ABP7MFN3</accession>
<dbReference type="PRINTS" id="PR00727">
    <property type="entry name" value="LEADERPTASE"/>
</dbReference>
<name>A0ABP7MFN3_9GAMM</name>
<dbReference type="EC" id="3.4.21.89" evidence="3 7"/>
<dbReference type="CDD" id="cd06530">
    <property type="entry name" value="S26_SPase_I"/>
    <property type="match status" value="1"/>
</dbReference>
<dbReference type="PROSITE" id="PS00501">
    <property type="entry name" value="SPASE_I_1"/>
    <property type="match status" value="1"/>
</dbReference>
<dbReference type="InterPro" id="IPR019758">
    <property type="entry name" value="Pept_S26A_signal_pept_1_CS"/>
</dbReference>
<comment type="caution">
    <text evidence="8">Lacks conserved residue(s) required for the propagation of feature annotation.</text>
</comment>
<keyword evidence="7" id="KW-0812">Transmembrane</keyword>
<keyword evidence="5 7" id="KW-0645">Protease</keyword>
<dbReference type="InterPro" id="IPR019533">
    <property type="entry name" value="Peptidase_S26"/>
</dbReference>
<feature type="domain" description="Peptidase S26" evidence="9">
    <location>
        <begin position="47"/>
        <end position="245"/>
    </location>
</feature>
<comment type="caution">
    <text evidence="10">The sequence shown here is derived from an EMBL/GenBank/DDBJ whole genome shotgun (WGS) entry which is preliminary data.</text>
</comment>
<dbReference type="EMBL" id="BAAAZU010000006">
    <property type="protein sequence ID" value="GAA3922178.1"/>
    <property type="molecule type" value="Genomic_DNA"/>
</dbReference>
<dbReference type="PROSITE" id="PS00761">
    <property type="entry name" value="SPASE_I_3"/>
    <property type="match status" value="1"/>
</dbReference>
<dbReference type="RefSeq" id="WP_344759346.1">
    <property type="nucleotide sequence ID" value="NZ_BAAAZU010000006.1"/>
</dbReference>
<dbReference type="PANTHER" id="PTHR43390">
    <property type="entry name" value="SIGNAL PEPTIDASE I"/>
    <property type="match status" value="1"/>
</dbReference>
<keyword evidence="6 7" id="KW-0378">Hydrolase</keyword>
<dbReference type="Gene3D" id="2.10.109.10">
    <property type="entry name" value="Umud Fragment, subunit A"/>
    <property type="match status" value="2"/>
</dbReference>
<comment type="catalytic activity">
    <reaction evidence="1 7">
        <text>Cleavage of hydrophobic, N-terminal signal or leader sequences from secreted and periplasmic proteins.</text>
        <dbReference type="EC" id="3.4.21.89"/>
    </reaction>
</comment>
<comment type="similarity">
    <text evidence="2 8">Belongs to the peptidase S26 family.</text>
</comment>
<dbReference type="Proteomes" id="UP001501727">
    <property type="component" value="Unassembled WGS sequence"/>
</dbReference>
<dbReference type="InterPro" id="IPR019757">
    <property type="entry name" value="Pept_S26A_signal_pept_1_Lys-AS"/>
</dbReference>
<organism evidence="10 11">
    <name type="scientific">Luteimonas lutimaris</name>
    <dbReference type="NCBI Taxonomy" id="698645"/>
    <lineage>
        <taxon>Bacteria</taxon>
        <taxon>Pseudomonadati</taxon>
        <taxon>Pseudomonadota</taxon>
        <taxon>Gammaproteobacteria</taxon>
        <taxon>Lysobacterales</taxon>
        <taxon>Lysobacteraceae</taxon>
        <taxon>Luteimonas</taxon>
    </lineage>
</organism>
<evidence type="ECO:0000313" key="11">
    <source>
        <dbReference type="Proteomes" id="UP001501727"/>
    </source>
</evidence>
<keyword evidence="11" id="KW-1185">Reference proteome</keyword>
<sequence length="269" mass="30352">MRWFEIALVVLTLLSGLIWLLDKLVLARRRAAHAGLLDDGRDPWYVDYAKAFFPVLAVVLVLRSFVAEPFRIPSNSMMPTLLTGDFILVNKFAYGLRLPITNTKIVPVGEPQRGDVVVFKPPRHPEQDWIKRVIGLPGDTIEYKDNQVFVNGKPFGYARIGDYVGVGSGAEMTGASLLEEDIPGHRHQVLEIDRLPFVDQGETGPKTVHAGYYFVMGDNRDRSDDSRFWGELPEQNIRGKAFLVWLNCDSVTNLCKHNFDTSRIGNRIP</sequence>
<evidence type="ECO:0000256" key="1">
    <source>
        <dbReference type="ARBA" id="ARBA00000677"/>
    </source>
</evidence>
<feature type="transmembrane region" description="Helical" evidence="7">
    <location>
        <begin position="51"/>
        <end position="70"/>
    </location>
</feature>